<evidence type="ECO:0000256" key="6">
    <source>
        <dbReference type="RuleBase" id="RU000489"/>
    </source>
</evidence>
<dbReference type="SUPFAM" id="SSF51445">
    <property type="entry name" value="(Trans)glycosidases"/>
    <property type="match status" value="1"/>
</dbReference>
<reference evidence="10 11" key="1">
    <citation type="submission" date="2021-01" db="EMBL/GenBank/DDBJ databases">
        <title>Whole genome shotgun sequence of Actinoplanes durhamensis NBRC 14914.</title>
        <authorList>
            <person name="Komaki H."/>
            <person name="Tamura T."/>
        </authorList>
    </citation>
    <scope>NUCLEOTIDE SEQUENCE [LARGE SCALE GENOMIC DNA]</scope>
    <source>
        <strain evidence="10 11">NBRC 14914</strain>
    </source>
</reference>
<evidence type="ECO:0000259" key="9">
    <source>
        <dbReference type="PROSITE" id="PS51910"/>
    </source>
</evidence>
<dbReference type="RefSeq" id="WP_203731457.1">
    <property type="nucleotide sequence ID" value="NZ_BAAATX010000011.1"/>
</dbReference>
<dbReference type="EMBL" id="BOML01000048">
    <property type="protein sequence ID" value="GIE04593.1"/>
    <property type="molecule type" value="Genomic_DNA"/>
</dbReference>
<dbReference type="Proteomes" id="UP000637628">
    <property type="component" value="Unassembled WGS sequence"/>
</dbReference>
<evidence type="ECO:0000256" key="7">
    <source>
        <dbReference type="RuleBase" id="RU004453"/>
    </source>
</evidence>
<keyword evidence="11" id="KW-1185">Reference proteome</keyword>
<name>A0ABQ3Z436_9ACTN</name>
<dbReference type="InterPro" id="IPR017853">
    <property type="entry name" value="GH"/>
</dbReference>
<dbReference type="InterPro" id="IPR011583">
    <property type="entry name" value="Chitinase_II/V-like_cat"/>
</dbReference>
<dbReference type="EC" id="3.2.1.14" evidence="2"/>
<feature type="domain" description="GH18" evidence="9">
    <location>
        <begin position="34"/>
        <end position="426"/>
    </location>
</feature>
<dbReference type="PANTHER" id="PTHR11177:SF317">
    <property type="entry name" value="CHITINASE 12-RELATED"/>
    <property type="match status" value="1"/>
</dbReference>
<dbReference type="Gene3D" id="3.20.20.80">
    <property type="entry name" value="Glycosidases"/>
    <property type="match status" value="1"/>
</dbReference>
<keyword evidence="4" id="KW-0146">Chitin degradation</keyword>
<evidence type="ECO:0000256" key="5">
    <source>
        <dbReference type="ARBA" id="ARBA00023295"/>
    </source>
</evidence>
<dbReference type="PROSITE" id="PS51910">
    <property type="entry name" value="GH18_2"/>
    <property type="match status" value="1"/>
</dbReference>
<dbReference type="SUPFAM" id="SSF54556">
    <property type="entry name" value="Chitinase insertion domain"/>
    <property type="match status" value="1"/>
</dbReference>
<dbReference type="InterPro" id="IPR050314">
    <property type="entry name" value="Glycosyl_Hydrlase_18"/>
</dbReference>
<sequence length="426" mass="45435">MRVITRRLVAVAAAAVTLIAAAPAGAAQAHGKSYVKVGYFTQWGIYGRGFPLAKVQSSGAAAKLTHLNYAFGPVTSAGVCASADPWADWQTSFSDANSVDGVGDVAGQPLAGNLHQLAELKAENPKLRVLISLGGWTGSAYFSDAALTDASRKKLVSSCVDLWIKGNLPDLPAGAGAGIFDGIDLDWEWPGSDGNAGNVIRPEDKHNFTLLAAEFRAQLDKLGRSSRRHYDLTAFLPASPAKIDAGFEGNKIFKYLDFGTVQGYDFHGSWELRANQQSSIFVPKGAPDNPDFSADNAINAWVTAGAPKRELVLGLPYYSQGWTGITSGGNGRFATATGPAKGVFADGTEDYKTVKNLPGFQVYRDVRAGNSWLFDGTTFWTYDDPAQMLQKTLYIRAKGLGGAMMWSLDGDDDNASLTKTISSGLR</sequence>
<keyword evidence="4" id="KW-0119">Carbohydrate metabolism</keyword>
<organism evidence="10 11">
    <name type="scientific">Paractinoplanes durhamensis</name>
    <dbReference type="NCBI Taxonomy" id="113563"/>
    <lineage>
        <taxon>Bacteria</taxon>
        <taxon>Bacillati</taxon>
        <taxon>Actinomycetota</taxon>
        <taxon>Actinomycetes</taxon>
        <taxon>Micromonosporales</taxon>
        <taxon>Micromonosporaceae</taxon>
        <taxon>Paractinoplanes</taxon>
    </lineage>
</organism>
<dbReference type="PANTHER" id="PTHR11177">
    <property type="entry name" value="CHITINASE"/>
    <property type="match status" value="1"/>
</dbReference>
<evidence type="ECO:0000256" key="2">
    <source>
        <dbReference type="ARBA" id="ARBA00012729"/>
    </source>
</evidence>
<dbReference type="SMART" id="SM00636">
    <property type="entry name" value="Glyco_18"/>
    <property type="match status" value="1"/>
</dbReference>
<proteinExistence type="inferred from homology"/>
<dbReference type="InterPro" id="IPR001579">
    <property type="entry name" value="Glyco_hydro_18_chit_AS"/>
</dbReference>
<evidence type="ECO:0000313" key="11">
    <source>
        <dbReference type="Proteomes" id="UP000637628"/>
    </source>
</evidence>
<evidence type="ECO:0000256" key="3">
    <source>
        <dbReference type="ARBA" id="ARBA00022801"/>
    </source>
</evidence>
<comment type="catalytic activity">
    <reaction evidence="1">
        <text>Random endo-hydrolysis of N-acetyl-beta-D-glucosaminide (1-&gt;4)-beta-linkages in chitin and chitodextrins.</text>
        <dbReference type="EC" id="3.2.1.14"/>
    </reaction>
</comment>
<gene>
    <name evidence="10" type="ORF">Adu01nite_59430</name>
</gene>
<comment type="caution">
    <text evidence="10">The sequence shown here is derived from an EMBL/GenBank/DDBJ whole genome shotgun (WGS) entry which is preliminary data.</text>
</comment>
<dbReference type="CDD" id="cd06548">
    <property type="entry name" value="GH18_chitinase"/>
    <property type="match status" value="1"/>
</dbReference>
<keyword evidence="4" id="KW-0624">Polysaccharide degradation</keyword>
<keyword evidence="8" id="KW-0732">Signal</keyword>
<feature type="signal peptide" evidence="8">
    <location>
        <begin position="1"/>
        <end position="26"/>
    </location>
</feature>
<comment type="similarity">
    <text evidence="7">Belongs to the glycosyl hydrolase 18 family.</text>
</comment>
<dbReference type="InterPro" id="IPR029070">
    <property type="entry name" value="Chitinase_insertion_sf"/>
</dbReference>
<accession>A0ABQ3Z436</accession>
<keyword evidence="3 6" id="KW-0378">Hydrolase</keyword>
<evidence type="ECO:0000256" key="1">
    <source>
        <dbReference type="ARBA" id="ARBA00000822"/>
    </source>
</evidence>
<protein>
    <recommendedName>
        <fullName evidence="2">chitinase</fullName>
        <ecNumber evidence="2">3.2.1.14</ecNumber>
    </recommendedName>
</protein>
<keyword evidence="5 6" id="KW-0326">Glycosidase</keyword>
<evidence type="ECO:0000256" key="4">
    <source>
        <dbReference type="ARBA" id="ARBA00023024"/>
    </source>
</evidence>
<evidence type="ECO:0000256" key="8">
    <source>
        <dbReference type="SAM" id="SignalP"/>
    </source>
</evidence>
<dbReference type="InterPro" id="IPR001223">
    <property type="entry name" value="Glyco_hydro18_cat"/>
</dbReference>
<dbReference type="PROSITE" id="PS01095">
    <property type="entry name" value="GH18_1"/>
    <property type="match status" value="1"/>
</dbReference>
<evidence type="ECO:0000313" key="10">
    <source>
        <dbReference type="EMBL" id="GIE04593.1"/>
    </source>
</evidence>
<feature type="chain" id="PRO_5045516818" description="chitinase" evidence="8">
    <location>
        <begin position="27"/>
        <end position="426"/>
    </location>
</feature>
<dbReference type="Gene3D" id="3.10.50.10">
    <property type="match status" value="1"/>
</dbReference>
<dbReference type="Pfam" id="PF00704">
    <property type="entry name" value="Glyco_hydro_18"/>
    <property type="match status" value="1"/>
</dbReference>